<dbReference type="InterPro" id="IPR055411">
    <property type="entry name" value="LRR_FXL15/At3g58940/PEG3-like"/>
</dbReference>
<dbReference type="AlphaFoldDB" id="A0A2U1NJJ4"/>
<dbReference type="OrthoDB" id="612216at2759"/>
<dbReference type="SUPFAM" id="SSF52047">
    <property type="entry name" value="RNI-like"/>
    <property type="match status" value="1"/>
</dbReference>
<organism evidence="2 3">
    <name type="scientific">Artemisia annua</name>
    <name type="common">Sweet wormwood</name>
    <dbReference type="NCBI Taxonomy" id="35608"/>
    <lineage>
        <taxon>Eukaryota</taxon>
        <taxon>Viridiplantae</taxon>
        <taxon>Streptophyta</taxon>
        <taxon>Embryophyta</taxon>
        <taxon>Tracheophyta</taxon>
        <taxon>Spermatophyta</taxon>
        <taxon>Magnoliopsida</taxon>
        <taxon>eudicotyledons</taxon>
        <taxon>Gunneridae</taxon>
        <taxon>Pentapetalae</taxon>
        <taxon>asterids</taxon>
        <taxon>campanulids</taxon>
        <taxon>Asterales</taxon>
        <taxon>Asteraceae</taxon>
        <taxon>Asteroideae</taxon>
        <taxon>Anthemideae</taxon>
        <taxon>Artemisiinae</taxon>
        <taxon>Artemisia</taxon>
    </lineage>
</organism>
<dbReference type="Gene3D" id="1.20.1280.50">
    <property type="match status" value="1"/>
</dbReference>
<comment type="caution">
    <text evidence="2">The sequence shown here is derived from an EMBL/GenBank/DDBJ whole genome shotgun (WGS) entry which is preliminary data.</text>
</comment>
<dbReference type="Pfam" id="PF24758">
    <property type="entry name" value="LRR_At5g56370"/>
    <property type="match status" value="1"/>
</dbReference>
<feature type="domain" description="F-box" evidence="1">
    <location>
        <begin position="534"/>
        <end position="575"/>
    </location>
</feature>
<dbReference type="SMART" id="SM00256">
    <property type="entry name" value="FBOX"/>
    <property type="match status" value="2"/>
</dbReference>
<dbReference type="EMBL" id="PKPP01002696">
    <property type="protein sequence ID" value="PWA73682.1"/>
    <property type="molecule type" value="Genomic_DNA"/>
</dbReference>
<dbReference type="InterPro" id="IPR036047">
    <property type="entry name" value="F-box-like_dom_sf"/>
</dbReference>
<name>A0A2U1NJJ4_ARTAN</name>
<accession>A0A2U1NJJ4</accession>
<keyword evidence="3" id="KW-1185">Reference proteome</keyword>
<dbReference type="PANTHER" id="PTHR34145:SF28">
    <property type="entry name" value="F-BOX DOMAIN-CONTAINING PROTEIN"/>
    <property type="match status" value="1"/>
</dbReference>
<dbReference type="InterPro" id="IPR053772">
    <property type="entry name" value="At1g61320/At1g61330-like"/>
</dbReference>
<dbReference type="SUPFAM" id="SSF81383">
    <property type="entry name" value="F-box domain"/>
    <property type="match status" value="2"/>
</dbReference>
<sequence>MEENSEIIQEDATDWISELPEFIVHHILSLLKSPKELVRMSVLSKNWFALTASFPILDFDFGKLYKVIKKSKTPFDWELHTNDCLFKYIEYTTSRFCHQNVTSAHRLNLFPEILEDDTQVDIVDRCLDSVLKKGLKELNIDIELPYAEPFPNYCLPNVLLSASSLTSLKIRCCDFPPSLMVDVVEFNSLKFLQLVSVTINEKELKRSLLVALFWRKKVEKIDIQAPNLWYLDVWDLERKGAPSMNLASCKKLTSLDYYGDLSRGLADFSNNFPFLEDFFWDPIDRCNNLNLTSHSLKKFMLHGQCDLEQIDICAPNLLLFDYKGHSHNPGPLVRNAYPSKARIECYPDEAADTIWFQKFKRFLDKKSGFKELKLQVHFKTGFIDVEELKVNQSPPFKLEHVELEMIVVQELIVHLSVMDAIFFCCCPRSLTLNLQSIWPDTDFEEWSQIVKFTYEKLLQQEDQGPAIIQLALSSSSKEKKQFSDLNSLLKALPHNGPRQTIIFIKEEGERKRWQFESGKTEEDNNDITDRISELPEFIIHHILSLLYSPIERVRMSVLSKKWFTLTASLPILDLDIRKFEKVTTESYIFFDKYSEHSYDDMTIAFFKYLDYTTSRFCNQNVTSAHTFKLVTEVKFKVPQEVNIAHRCLQKILLKGVRVLVIDITNGEYAPGV</sequence>
<dbReference type="Proteomes" id="UP000245207">
    <property type="component" value="Unassembled WGS sequence"/>
</dbReference>
<dbReference type="Pfam" id="PF00646">
    <property type="entry name" value="F-box"/>
    <property type="match status" value="2"/>
</dbReference>
<feature type="domain" description="F-box" evidence="1">
    <location>
        <begin position="19"/>
        <end position="60"/>
    </location>
</feature>
<proteinExistence type="predicted"/>
<reference evidence="2 3" key="1">
    <citation type="journal article" date="2018" name="Mol. Plant">
        <title>The genome of Artemisia annua provides insight into the evolution of Asteraceae family and artemisinin biosynthesis.</title>
        <authorList>
            <person name="Shen Q."/>
            <person name="Zhang L."/>
            <person name="Liao Z."/>
            <person name="Wang S."/>
            <person name="Yan T."/>
            <person name="Shi P."/>
            <person name="Liu M."/>
            <person name="Fu X."/>
            <person name="Pan Q."/>
            <person name="Wang Y."/>
            <person name="Lv Z."/>
            <person name="Lu X."/>
            <person name="Zhang F."/>
            <person name="Jiang W."/>
            <person name="Ma Y."/>
            <person name="Chen M."/>
            <person name="Hao X."/>
            <person name="Li L."/>
            <person name="Tang Y."/>
            <person name="Lv G."/>
            <person name="Zhou Y."/>
            <person name="Sun X."/>
            <person name="Brodelius P.E."/>
            <person name="Rose J.K.C."/>
            <person name="Tang K."/>
        </authorList>
    </citation>
    <scope>NUCLEOTIDE SEQUENCE [LARGE SCALE GENOMIC DNA]</scope>
    <source>
        <strain evidence="3">cv. Huhao1</strain>
        <tissue evidence="2">Leaf</tissue>
    </source>
</reference>
<evidence type="ECO:0000313" key="2">
    <source>
        <dbReference type="EMBL" id="PWA73682.1"/>
    </source>
</evidence>
<gene>
    <name evidence="2" type="ORF">CTI12_AA258930</name>
</gene>
<evidence type="ECO:0000313" key="3">
    <source>
        <dbReference type="Proteomes" id="UP000245207"/>
    </source>
</evidence>
<evidence type="ECO:0000259" key="1">
    <source>
        <dbReference type="SMART" id="SM00256"/>
    </source>
</evidence>
<protein>
    <submittedName>
        <fullName evidence="2">F-box domain, Leucine-rich repeat domain, L domain-like protein</fullName>
    </submittedName>
</protein>
<dbReference type="PANTHER" id="PTHR34145">
    <property type="entry name" value="OS02G0105600 PROTEIN"/>
    <property type="match status" value="1"/>
</dbReference>
<dbReference type="InterPro" id="IPR001810">
    <property type="entry name" value="F-box_dom"/>
</dbReference>